<dbReference type="PANTHER" id="PTHR43330:SF8">
    <property type="entry name" value="METHIONINE AMINOPEPTIDASE 1D, MITOCHONDRIAL"/>
    <property type="match status" value="1"/>
</dbReference>
<dbReference type="GO" id="GO:0070006">
    <property type="term" value="F:metalloaminopeptidase activity"/>
    <property type="evidence" value="ECO:0007669"/>
    <property type="project" value="TreeGrafter"/>
</dbReference>
<dbReference type="EMBL" id="GL984270">
    <property type="protein sequence ID" value="EGR28288.1"/>
    <property type="molecule type" value="Genomic_DNA"/>
</dbReference>
<dbReference type="Proteomes" id="UP000008983">
    <property type="component" value="Unassembled WGS sequence"/>
</dbReference>
<dbReference type="InterPro" id="IPR001714">
    <property type="entry name" value="Pept_M24_MAP"/>
</dbReference>
<dbReference type="SUPFAM" id="SSF55920">
    <property type="entry name" value="Creatinase/aminopeptidase"/>
    <property type="match status" value="1"/>
</dbReference>
<dbReference type="InParanoid" id="G0R2M4"/>
<keyword evidence="2" id="KW-0378">Hydrolase</keyword>
<dbReference type="OMA" id="RGAESCY"/>
<dbReference type="EC" id="3.4.11.18" evidence="2"/>
<feature type="domain" description="Peptidase M24" evidence="1">
    <location>
        <begin position="20"/>
        <end position="129"/>
    </location>
</feature>
<keyword evidence="2" id="KW-0031">Aminopeptidase</keyword>
<dbReference type="PANTHER" id="PTHR43330">
    <property type="entry name" value="METHIONINE AMINOPEPTIDASE"/>
    <property type="match status" value="1"/>
</dbReference>
<evidence type="ECO:0000259" key="1">
    <source>
        <dbReference type="Pfam" id="PF00557"/>
    </source>
</evidence>
<dbReference type="GO" id="GO:0004239">
    <property type="term" value="F:initiator methionyl aminopeptidase activity"/>
    <property type="evidence" value="ECO:0007669"/>
    <property type="project" value="UniProtKB-EC"/>
</dbReference>
<dbReference type="Gene3D" id="3.90.230.10">
    <property type="entry name" value="Creatinase/methionine aminopeptidase superfamily"/>
    <property type="match status" value="2"/>
</dbReference>
<keyword evidence="2" id="KW-0645">Protease</keyword>
<keyword evidence="3" id="KW-1185">Reference proteome</keyword>
<dbReference type="STRING" id="857967.G0R2M4"/>
<dbReference type="Pfam" id="PF00557">
    <property type="entry name" value="Peptidase_M24"/>
    <property type="match status" value="1"/>
</dbReference>
<evidence type="ECO:0000313" key="3">
    <source>
        <dbReference type="Proteomes" id="UP000008983"/>
    </source>
</evidence>
<dbReference type="AlphaFoldDB" id="G0R2M4"/>
<organism evidence="2 3">
    <name type="scientific">Ichthyophthirius multifiliis</name>
    <name type="common">White spot disease agent</name>
    <name type="synonym">Ich</name>
    <dbReference type="NCBI Taxonomy" id="5932"/>
    <lineage>
        <taxon>Eukaryota</taxon>
        <taxon>Sar</taxon>
        <taxon>Alveolata</taxon>
        <taxon>Ciliophora</taxon>
        <taxon>Intramacronucleata</taxon>
        <taxon>Oligohymenophorea</taxon>
        <taxon>Hymenostomatida</taxon>
        <taxon>Ophryoglenina</taxon>
        <taxon>Ichthyophthirius</taxon>
    </lineage>
</organism>
<protein>
    <submittedName>
        <fullName evidence="2">Methionyl aminopeptidase, putative</fullName>
        <ecNumber evidence="2">3.4.11.18</ecNumber>
    </submittedName>
</protein>
<dbReference type="RefSeq" id="XP_004027633.1">
    <property type="nucleotide sequence ID" value="XM_004027584.1"/>
</dbReference>
<sequence length="212" mass="24255">MNILKLQNQKFHRISQDLNTQGITTDDIDKICHEFIIKNGAYPTCLGFNNYPKTICTSVNEVLCHGIPDQRPLENGDYLNLDISLYLNGVHGDTSIMIQIGEKVHPEIQKLIKTTQQALYESIKICQPGHGIGHLLHLPPVIYHCKKTQMESPYVMEEGMVFTIEPIFTMQFQDCFIWEDQFTVVSPFNPSAQWEHTVLVTDSGYEVLTQRT</sequence>
<reference evidence="2 3" key="1">
    <citation type="submission" date="2011-07" db="EMBL/GenBank/DDBJ databases">
        <authorList>
            <person name="Coyne R."/>
            <person name="Brami D."/>
            <person name="Johnson J."/>
            <person name="Hostetler J."/>
            <person name="Hannick L."/>
            <person name="Clark T."/>
            <person name="Cassidy-Hanley D."/>
            <person name="Inman J."/>
        </authorList>
    </citation>
    <scope>NUCLEOTIDE SEQUENCE [LARGE SCALE GENOMIC DNA]</scope>
    <source>
        <strain evidence="2 3">G5</strain>
    </source>
</reference>
<dbReference type="OrthoDB" id="3209743at2759"/>
<dbReference type="InterPro" id="IPR000994">
    <property type="entry name" value="Pept_M24"/>
</dbReference>
<accession>G0R2M4</accession>
<evidence type="ECO:0000313" key="2">
    <source>
        <dbReference type="EMBL" id="EGR28288.1"/>
    </source>
</evidence>
<gene>
    <name evidence="2" type="ORF">IMG5_179450</name>
</gene>
<dbReference type="eggNOG" id="KOG2738">
    <property type="taxonomic scope" value="Eukaryota"/>
</dbReference>
<name>G0R2M4_ICHMU</name>
<dbReference type="PRINTS" id="PR00599">
    <property type="entry name" value="MAPEPTIDASE"/>
</dbReference>
<dbReference type="InterPro" id="IPR036005">
    <property type="entry name" value="Creatinase/aminopeptidase-like"/>
</dbReference>
<dbReference type="GeneID" id="14904364"/>
<proteinExistence type="predicted"/>